<comment type="subunit">
    <text evidence="2">Interacts transiently with the RNA polymerase catalytic core formed by RpoA, RpoB, RpoC and RpoZ (2 alpha, 1 beta, 1 beta' and 1 omega subunit) to form the RNA polymerase holoenzyme that can initiate transcription.</text>
</comment>
<dbReference type="Pfam" id="PF04542">
    <property type="entry name" value="Sigma70_r2"/>
    <property type="match status" value="1"/>
</dbReference>
<dbReference type="InterPro" id="IPR013324">
    <property type="entry name" value="RNA_pol_sigma_r3/r4-like"/>
</dbReference>
<dbReference type="SUPFAM" id="SSF88659">
    <property type="entry name" value="Sigma3 and sigma4 domains of RNA polymerase sigma factors"/>
    <property type="match status" value="1"/>
</dbReference>
<protein>
    <submittedName>
        <fullName evidence="8">Sigma-70 family RNA polymerase sigma factor</fullName>
    </submittedName>
</protein>
<keyword evidence="4" id="KW-0731">Sigma factor</keyword>
<gene>
    <name evidence="8" type="ORF">GCM10023196_090940</name>
</gene>
<organism evidence="8 9">
    <name type="scientific">Actinoallomurus vinaceus</name>
    <dbReference type="NCBI Taxonomy" id="1080074"/>
    <lineage>
        <taxon>Bacteria</taxon>
        <taxon>Bacillati</taxon>
        <taxon>Actinomycetota</taxon>
        <taxon>Actinomycetes</taxon>
        <taxon>Streptosporangiales</taxon>
        <taxon>Thermomonosporaceae</taxon>
        <taxon>Actinoallomurus</taxon>
    </lineage>
</organism>
<dbReference type="RefSeq" id="WP_345440419.1">
    <property type="nucleotide sequence ID" value="NZ_BAABHK010000019.1"/>
</dbReference>
<evidence type="ECO:0000256" key="2">
    <source>
        <dbReference type="ARBA" id="ARBA00011344"/>
    </source>
</evidence>
<dbReference type="NCBIfam" id="TIGR02937">
    <property type="entry name" value="sigma70-ECF"/>
    <property type="match status" value="1"/>
</dbReference>
<dbReference type="Proteomes" id="UP001501442">
    <property type="component" value="Unassembled WGS sequence"/>
</dbReference>
<comment type="similarity">
    <text evidence="1">Belongs to the sigma-70 factor family. ECF subfamily.</text>
</comment>
<dbReference type="InterPro" id="IPR014284">
    <property type="entry name" value="RNA_pol_sigma-70_dom"/>
</dbReference>
<dbReference type="InterPro" id="IPR036388">
    <property type="entry name" value="WH-like_DNA-bd_sf"/>
</dbReference>
<keyword evidence="9" id="KW-1185">Reference proteome</keyword>
<dbReference type="Gene3D" id="1.10.10.10">
    <property type="entry name" value="Winged helix-like DNA-binding domain superfamily/Winged helix DNA-binding domain"/>
    <property type="match status" value="1"/>
</dbReference>
<reference evidence="9" key="1">
    <citation type="journal article" date="2019" name="Int. J. Syst. Evol. Microbiol.">
        <title>The Global Catalogue of Microorganisms (GCM) 10K type strain sequencing project: providing services to taxonomists for standard genome sequencing and annotation.</title>
        <authorList>
            <consortium name="The Broad Institute Genomics Platform"/>
            <consortium name="The Broad Institute Genome Sequencing Center for Infectious Disease"/>
            <person name="Wu L."/>
            <person name="Ma J."/>
        </authorList>
    </citation>
    <scope>NUCLEOTIDE SEQUENCE [LARGE SCALE GENOMIC DNA]</scope>
    <source>
        <strain evidence="9">JCM 17939</strain>
    </source>
</reference>
<evidence type="ECO:0000313" key="8">
    <source>
        <dbReference type="EMBL" id="GAA4637377.1"/>
    </source>
</evidence>
<dbReference type="InterPro" id="IPR013249">
    <property type="entry name" value="RNA_pol_sigma70_r4_t2"/>
</dbReference>
<evidence type="ECO:0000313" key="9">
    <source>
        <dbReference type="Proteomes" id="UP001501442"/>
    </source>
</evidence>
<dbReference type="InterPro" id="IPR007627">
    <property type="entry name" value="RNA_pol_sigma70_r2"/>
</dbReference>
<dbReference type="Pfam" id="PF08281">
    <property type="entry name" value="Sigma70_r4_2"/>
    <property type="match status" value="1"/>
</dbReference>
<feature type="domain" description="RNA polymerase sigma factor 70 region 4 type 2" evidence="7">
    <location>
        <begin position="107"/>
        <end position="157"/>
    </location>
</feature>
<dbReference type="InterPro" id="IPR052704">
    <property type="entry name" value="ECF_Sigma-70_Domain"/>
</dbReference>
<feature type="domain" description="RNA polymerase sigma-70 region 2" evidence="6">
    <location>
        <begin position="11"/>
        <end position="74"/>
    </location>
</feature>
<evidence type="ECO:0000256" key="5">
    <source>
        <dbReference type="ARBA" id="ARBA00023163"/>
    </source>
</evidence>
<dbReference type="Gene3D" id="3.10.450.50">
    <property type="match status" value="1"/>
</dbReference>
<dbReference type="SUPFAM" id="SSF88946">
    <property type="entry name" value="Sigma2 domain of RNA polymerase sigma factors"/>
    <property type="match status" value="1"/>
</dbReference>
<evidence type="ECO:0000259" key="7">
    <source>
        <dbReference type="Pfam" id="PF08281"/>
    </source>
</evidence>
<evidence type="ECO:0000259" key="6">
    <source>
        <dbReference type="Pfam" id="PF04542"/>
    </source>
</evidence>
<keyword evidence="5" id="KW-0804">Transcription</keyword>
<comment type="caution">
    <text evidence="8">The sequence shown here is derived from an EMBL/GenBank/DDBJ whole genome shotgun (WGS) entry which is preliminary data.</text>
</comment>
<keyword evidence="3" id="KW-0805">Transcription regulation</keyword>
<dbReference type="PANTHER" id="PTHR30173">
    <property type="entry name" value="SIGMA 19 FACTOR"/>
    <property type="match status" value="1"/>
</dbReference>
<dbReference type="PANTHER" id="PTHR30173:SF43">
    <property type="entry name" value="ECF RNA POLYMERASE SIGMA FACTOR SIGI-RELATED"/>
    <property type="match status" value="1"/>
</dbReference>
<dbReference type="InterPro" id="IPR013325">
    <property type="entry name" value="RNA_pol_sigma_r2"/>
</dbReference>
<sequence length="291" mass="31902">MDEHDGPAERFEAHREQLRAVAYRMLGSLSEADDAVQEAWLRLSRTDLDGIDNLEAWLRTVVSRLCLDMLRTRTSRREDPLGWQASALAGEDDPEHEAVLIDSVGRAMLVVLDRLPPAERVAFVLHDLFAIPFDQIAPIVERTPVAAKKLASRARQRVRGADTVPDAELGRQRRVVEAFLAAARSGDLHALLAVLAPDVVRRADPMVLTPGRETVARGADTVARETLVFGRRAKYAEPALVDGRVGVVIAPHGRLLLALAVTTAGDRVMEYDIIADPARLKRLDLALLSGG</sequence>
<dbReference type="EMBL" id="BAABHK010000019">
    <property type="protein sequence ID" value="GAA4637377.1"/>
    <property type="molecule type" value="Genomic_DNA"/>
</dbReference>
<name>A0ABP8USV5_9ACTN</name>
<evidence type="ECO:0000256" key="1">
    <source>
        <dbReference type="ARBA" id="ARBA00010641"/>
    </source>
</evidence>
<evidence type="ECO:0000256" key="3">
    <source>
        <dbReference type="ARBA" id="ARBA00023015"/>
    </source>
</evidence>
<accession>A0ABP8USV5</accession>
<dbReference type="InterPro" id="IPR032710">
    <property type="entry name" value="NTF2-like_dom_sf"/>
</dbReference>
<proteinExistence type="inferred from homology"/>
<evidence type="ECO:0000256" key="4">
    <source>
        <dbReference type="ARBA" id="ARBA00023082"/>
    </source>
</evidence>
<dbReference type="SUPFAM" id="SSF54427">
    <property type="entry name" value="NTF2-like"/>
    <property type="match status" value="1"/>
</dbReference>
<dbReference type="Gene3D" id="1.10.1740.10">
    <property type="match status" value="1"/>
</dbReference>